<dbReference type="SUPFAM" id="SSF53323">
    <property type="entry name" value="Pyruvate-ferredoxin oxidoreductase, PFOR, domain III"/>
    <property type="match status" value="1"/>
</dbReference>
<dbReference type="HOGENOM" id="CLU_087284_1_1_0"/>
<keyword evidence="3" id="KW-0670">Pyruvate</keyword>
<dbReference type="AlphaFoldDB" id="D1B8L2"/>
<keyword evidence="1" id="KW-0560">Oxidoreductase</keyword>
<dbReference type="Proteomes" id="UP000002030">
    <property type="component" value="Chromosome"/>
</dbReference>
<dbReference type="RefSeq" id="WP_012869131.1">
    <property type="nucleotide sequence ID" value="NC_013522.1"/>
</dbReference>
<protein>
    <submittedName>
        <fullName evidence="3">Pyruvate ferredoxin/flavodoxin oxidoreductase</fullName>
    </submittedName>
</protein>
<dbReference type="OrthoDB" id="9789125at2"/>
<evidence type="ECO:0000313" key="3">
    <source>
        <dbReference type="EMBL" id="ACZ18615.1"/>
    </source>
</evidence>
<dbReference type="InterPro" id="IPR052198">
    <property type="entry name" value="IorB_Oxidoreductase"/>
</dbReference>
<dbReference type="PATRIC" id="fig|525903.6.peg.382"/>
<dbReference type="KEGG" id="tai:Taci_0378"/>
<dbReference type="Gene3D" id="3.40.920.10">
    <property type="entry name" value="Pyruvate-ferredoxin oxidoreductase, PFOR, domain III"/>
    <property type="match status" value="1"/>
</dbReference>
<reference evidence="3 4" key="1">
    <citation type="journal article" date="2009" name="Stand. Genomic Sci.">
        <title>Complete genome sequence of Thermanaerovibrio acidaminovorans type strain (Su883).</title>
        <authorList>
            <person name="Chovatia M."/>
            <person name="Sikorski J."/>
            <person name="Schroder M."/>
            <person name="Lapidus A."/>
            <person name="Nolan M."/>
            <person name="Tice H."/>
            <person name="Glavina Del Rio T."/>
            <person name="Copeland A."/>
            <person name="Cheng J.F."/>
            <person name="Lucas S."/>
            <person name="Chen F."/>
            <person name="Bruce D."/>
            <person name="Goodwin L."/>
            <person name="Pitluck S."/>
            <person name="Ivanova N."/>
            <person name="Mavromatis K."/>
            <person name="Ovchinnikova G."/>
            <person name="Pati A."/>
            <person name="Chen A."/>
            <person name="Palaniappan K."/>
            <person name="Land M."/>
            <person name="Hauser L."/>
            <person name="Chang Y.J."/>
            <person name="Jeffries C.D."/>
            <person name="Chain P."/>
            <person name="Saunders E."/>
            <person name="Detter J.C."/>
            <person name="Brettin T."/>
            <person name="Rohde M."/>
            <person name="Goker M."/>
            <person name="Spring S."/>
            <person name="Bristow J."/>
            <person name="Markowitz V."/>
            <person name="Hugenholtz P."/>
            <person name="Kyrpides N.C."/>
            <person name="Klenk H.P."/>
            <person name="Eisen J.A."/>
        </authorList>
    </citation>
    <scope>NUCLEOTIDE SEQUENCE [LARGE SCALE GENOMIC DNA]</scope>
    <source>
        <strain evidence="4">ATCC 49978 / DSM 6589 / Su883</strain>
    </source>
</reference>
<name>D1B8L2_THEAS</name>
<dbReference type="GO" id="GO:0016903">
    <property type="term" value="F:oxidoreductase activity, acting on the aldehyde or oxo group of donors"/>
    <property type="evidence" value="ECO:0007669"/>
    <property type="project" value="InterPro"/>
</dbReference>
<dbReference type="NCBIfam" id="NF005325">
    <property type="entry name" value="PRK06853.1-5"/>
    <property type="match status" value="1"/>
</dbReference>
<dbReference type="EMBL" id="CP001818">
    <property type="protein sequence ID" value="ACZ18615.1"/>
    <property type="molecule type" value="Genomic_DNA"/>
</dbReference>
<dbReference type="EnsemblBacteria" id="ACZ18615">
    <property type="protein sequence ID" value="ACZ18615"/>
    <property type="gene ID" value="Taci_0378"/>
</dbReference>
<dbReference type="NCBIfam" id="NF005322">
    <property type="entry name" value="PRK06853.1-2"/>
    <property type="match status" value="1"/>
</dbReference>
<evidence type="ECO:0000256" key="1">
    <source>
        <dbReference type="ARBA" id="ARBA00023002"/>
    </source>
</evidence>
<dbReference type="InterPro" id="IPR019752">
    <property type="entry name" value="Pyrv/ketoisovalerate_OxRed_cat"/>
</dbReference>
<proteinExistence type="predicted"/>
<accession>D1B8L2</accession>
<dbReference type="Pfam" id="PF01558">
    <property type="entry name" value="POR"/>
    <property type="match status" value="1"/>
</dbReference>
<sequence length="193" mass="21119">MSRNSTNSILLVGVGGQGTILASKVLSEGLMKMGYDVKMSEIHGMSQRGGSVTTHVRYGEKVYSPVISEGEADILVAFEKLEAARWLSYLKEGGTLVVNDYEIYPVPVLLGKDSYPEGLDEMFRRKVRDLKIFDAGKVAQELGNVKAQNVVLLGALIRSMGLDTIDWSQVLADVVPPRFLELNVKALKAGMEL</sequence>
<dbReference type="PANTHER" id="PTHR43854">
    <property type="entry name" value="INDOLEPYRUVATE OXIDOREDUCTASE SUBUNIT IORB"/>
    <property type="match status" value="1"/>
</dbReference>
<evidence type="ECO:0000313" key="4">
    <source>
        <dbReference type="Proteomes" id="UP000002030"/>
    </source>
</evidence>
<keyword evidence="4" id="KW-1185">Reference proteome</keyword>
<dbReference type="eggNOG" id="COG1014">
    <property type="taxonomic scope" value="Bacteria"/>
</dbReference>
<dbReference type="InterPro" id="IPR002869">
    <property type="entry name" value="Pyrv_flavodox_OxRed_cen"/>
</dbReference>
<dbReference type="PANTHER" id="PTHR43854:SF1">
    <property type="entry name" value="INDOLEPYRUVATE OXIDOREDUCTASE SUBUNIT IORB"/>
    <property type="match status" value="1"/>
</dbReference>
<feature type="domain" description="Pyruvate/ketoisovalerate oxidoreductase catalytic" evidence="2">
    <location>
        <begin position="15"/>
        <end position="192"/>
    </location>
</feature>
<organism evidence="3 4">
    <name type="scientific">Thermanaerovibrio acidaminovorans (strain ATCC 49978 / DSM 6589 / Su883)</name>
    <name type="common">Selenomonas acidaminovorans</name>
    <dbReference type="NCBI Taxonomy" id="525903"/>
    <lineage>
        <taxon>Bacteria</taxon>
        <taxon>Thermotogati</taxon>
        <taxon>Synergistota</taxon>
        <taxon>Synergistia</taxon>
        <taxon>Synergistales</taxon>
        <taxon>Synergistaceae</taxon>
        <taxon>Thermanaerovibrio</taxon>
    </lineage>
</organism>
<evidence type="ECO:0000259" key="2">
    <source>
        <dbReference type="Pfam" id="PF01558"/>
    </source>
</evidence>
<dbReference type="STRING" id="525903.Taci_0378"/>
<gene>
    <name evidence="3" type="ordered locus">Taci_0378</name>
</gene>